<reference evidence="1" key="2">
    <citation type="submission" date="2018-05" db="EMBL/GenBank/DDBJ databases">
        <title>OgluRS3 (Oryza glumaepatula Reference Sequence Version 3).</title>
        <authorList>
            <person name="Zhang J."/>
            <person name="Kudrna D."/>
            <person name="Lee S."/>
            <person name="Talag J."/>
            <person name="Welchert J."/>
            <person name="Wing R.A."/>
        </authorList>
    </citation>
    <scope>NUCLEOTIDE SEQUENCE [LARGE SCALE GENOMIC DNA]</scope>
</reference>
<name>A0A0E0AAK5_9ORYZ</name>
<organism evidence="1">
    <name type="scientific">Oryza glumipatula</name>
    <dbReference type="NCBI Taxonomy" id="40148"/>
    <lineage>
        <taxon>Eukaryota</taxon>
        <taxon>Viridiplantae</taxon>
        <taxon>Streptophyta</taxon>
        <taxon>Embryophyta</taxon>
        <taxon>Tracheophyta</taxon>
        <taxon>Spermatophyta</taxon>
        <taxon>Magnoliopsida</taxon>
        <taxon>Liliopsida</taxon>
        <taxon>Poales</taxon>
        <taxon>Poaceae</taxon>
        <taxon>BOP clade</taxon>
        <taxon>Oryzoideae</taxon>
        <taxon>Oryzeae</taxon>
        <taxon>Oryzinae</taxon>
        <taxon>Oryza</taxon>
    </lineage>
</organism>
<protein>
    <submittedName>
        <fullName evidence="1">Uncharacterized protein</fullName>
    </submittedName>
</protein>
<dbReference type="AlphaFoldDB" id="A0A0E0AAK5"/>
<evidence type="ECO:0000313" key="2">
    <source>
        <dbReference type="Proteomes" id="UP000026961"/>
    </source>
</evidence>
<dbReference type="Gramene" id="OGLUM06G18650.1">
    <property type="protein sequence ID" value="OGLUM06G18650.1"/>
    <property type="gene ID" value="OGLUM06G18650"/>
</dbReference>
<dbReference type="HOGENOM" id="CLU_2964655_0_0_1"/>
<proteinExistence type="predicted"/>
<keyword evidence="2" id="KW-1185">Reference proteome</keyword>
<evidence type="ECO:0000313" key="1">
    <source>
        <dbReference type="EnsemblPlants" id="OGLUM06G18650.1"/>
    </source>
</evidence>
<reference evidence="1" key="1">
    <citation type="submission" date="2015-04" db="UniProtKB">
        <authorList>
            <consortium name="EnsemblPlants"/>
        </authorList>
    </citation>
    <scope>IDENTIFICATION</scope>
</reference>
<dbReference type="Proteomes" id="UP000026961">
    <property type="component" value="Chromosome 6"/>
</dbReference>
<accession>A0A0E0AAK5</accession>
<sequence length="59" mass="7147">MVRRMLVATTRSSKAFYRRWVEDAGCWWSEIMAGKDSIKGMKRKCKGQDRWDRHYPHEN</sequence>
<dbReference type="EnsemblPlants" id="OGLUM06G18650.1">
    <property type="protein sequence ID" value="OGLUM06G18650.1"/>
    <property type="gene ID" value="OGLUM06G18650"/>
</dbReference>